<evidence type="ECO:0000313" key="3">
    <source>
        <dbReference type="EMBL" id="KAL0016281.1"/>
    </source>
</evidence>
<evidence type="ECO:0000313" key="4">
    <source>
        <dbReference type="Proteomes" id="UP001459277"/>
    </source>
</evidence>
<evidence type="ECO:0000256" key="1">
    <source>
        <dbReference type="SAM" id="Phobius"/>
    </source>
</evidence>
<gene>
    <name evidence="3" type="ORF">SO802_003350</name>
</gene>
<accession>A0AAW2E5I9</accession>
<dbReference type="EMBL" id="JAZDWU010000001">
    <property type="protein sequence ID" value="KAL0016281.1"/>
    <property type="molecule type" value="Genomic_DNA"/>
</dbReference>
<comment type="caution">
    <text evidence="3">The sequence shown here is derived from an EMBL/GenBank/DDBJ whole genome shotgun (WGS) entry which is preliminary data.</text>
</comment>
<evidence type="ECO:0000259" key="2">
    <source>
        <dbReference type="Pfam" id="PF18147"/>
    </source>
</evidence>
<name>A0AAW2E5I9_9ROSI</name>
<reference evidence="3 4" key="1">
    <citation type="submission" date="2024-01" db="EMBL/GenBank/DDBJ databases">
        <title>A telomere-to-telomere, gap-free genome of sweet tea (Lithocarpus litseifolius).</title>
        <authorList>
            <person name="Zhou J."/>
        </authorList>
    </citation>
    <scope>NUCLEOTIDE SEQUENCE [LARGE SCALE GENOMIC DNA]</scope>
    <source>
        <strain evidence="3">Zhou-2022a</strain>
        <tissue evidence="3">Leaf</tissue>
    </source>
</reference>
<protein>
    <recommendedName>
        <fullName evidence="2">Suv3 C-terminal domain-containing protein</fullName>
    </recommendedName>
</protein>
<keyword evidence="1" id="KW-1133">Transmembrane helix</keyword>
<dbReference type="Pfam" id="PF18147">
    <property type="entry name" value="Suv3_C_1"/>
    <property type="match status" value="1"/>
</dbReference>
<keyword evidence="1" id="KW-0812">Transmembrane</keyword>
<organism evidence="3 4">
    <name type="scientific">Lithocarpus litseifolius</name>
    <dbReference type="NCBI Taxonomy" id="425828"/>
    <lineage>
        <taxon>Eukaryota</taxon>
        <taxon>Viridiplantae</taxon>
        <taxon>Streptophyta</taxon>
        <taxon>Embryophyta</taxon>
        <taxon>Tracheophyta</taxon>
        <taxon>Spermatophyta</taxon>
        <taxon>Magnoliopsida</taxon>
        <taxon>eudicotyledons</taxon>
        <taxon>Gunneridae</taxon>
        <taxon>Pentapetalae</taxon>
        <taxon>rosids</taxon>
        <taxon>fabids</taxon>
        <taxon>Fagales</taxon>
        <taxon>Fagaceae</taxon>
        <taxon>Lithocarpus</taxon>
    </lineage>
</organism>
<dbReference type="AlphaFoldDB" id="A0AAW2E5I9"/>
<dbReference type="Proteomes" id="UP001459277">
    <property type="component" value="Unassembled WGS sequence"/>
</dbReference>
<sequence length="281" mass="32399">MGIENHTKHLYCVINGALPPETRRRLSLEDCFNFSYTPINIRDPKAMYHLLRITSAYSHNVPVNIVMGLPKGSARNGAELLDLETKHQLVQSLTKANWKLESRLAGKLRRQKKADGYERPRSLIKLYENCSVGVISSMSSICFIVDATYMYLRFSKISFPQWLAYYALLQFLYCNAAVIEIDVLQLLAKNDKGYSHCVQIWSWCNYCNRICIVIIPIRLLFWVCSDGEAVNDDDDDDDYDDVLFMTPSPLPAEVHVENLRNSEMIMVVRETSNRWTRIAFP</sequence>
<dbReference type="InterPro" id="IPR041082">
    <property type="entry name" value="Suv3_C_1"/>
</dbReference>
<feature type="transmembrane region" description="Helical" evidence="1">
    <location>
        <begin position="129"/>
        <end position="151"/>
    </location>
</feature>
<keyword evidence="1" id="KW-0472">Membrane</keyword>
<proteinExistence type="predicted"/>
<keyword evidence="4" id="KW-1185">Reference proteome</keyword>
<feature type="domain" description="Suv3 C-terminal" evidence="2">
    <location>
        <begin position="26"/>
        <end position="52"/>
    </location>
</feature>
<feature type="transmembrane region" description="Helical" evidence="1">
    <location>
        <begin position="163"/>
        <end position="184"/>
    </location>
</feature>